<proteinExistence type="predicted"/>
<keyword evidence="1" id="KW-0812">Transmembrane</keyword>
<reference evidence="2" key="1">
    <citation type="journal article" date="2019" name="Mitochondrial DNA Part B Resour">
        <title>Characterization of the complete mitochondrial genome of Drechslerella brochopaga, a fungal species trapping nematodes with constricting rings.</title>
        <authorList>
            <person name="Fang M."/>
            <person name="Wang S."/>
            <person name="Xu J."/>
            <person name="Jiang L."/>
            <person name="Zhou D."/>
            <person name="Zhang K.-Q."/>
            <person name="Zhang Y."/>
        </authorList>
    </citation>
    <scope>NUCLEOTIDE SEQUENCE</scope>
    <source>
        <strain evidence="2">YMF1.03216</strain>
    </source>
</reference>
<dbReference type="RefSeq" id="YP_009568423.1">
    <property type="nucleotide sequence ID" value="NC_041248.1"/>
</dbReference>
<keyword evidence="1" id="KW-1133">Transmembrane helix</keyword>
<geneLocation type="mitochondrion" evidence="2"/>
<feature type="transmembrane region" description="Helical" evidence="1">
    <location>
        <begin position="30"/>
        <end position="59"/>
    </location>
</feature>
<dbReference type="AlphaFoldDB" id="A0A481ZN21"/>
<evidence type="ECO:0000313" key="2">
    <source>
        <dbReference type="EMBL" id="QBL02506.1"/>
    </source>
</evidence>
<evidence type="ECO:0000256" key="1">
    <source>
        <dbReference type="SAM" id="Phobius"/>
    </source>
</evidence>
<protein>
    <submittedName>
        <fullName evidence="2">Uncharacterized protein</fullName>
    </submittedName>
</protein>
<dbReference type="EMBL" id="MK550698">
    <property type="protein sequence ID" value="QBL02506.1"/>
    <property type="molecule type" value="Genomic_DNA"/>
</dbReference>
<organism evidence="2">
    <name type="scientific">Orbilia brochopaga</name>
    <dbReference type="NCBI Taxonomy" id="3140254"/>
    <lineage>
        <taxon>Eukaryota</taxon>
        <taxon>Fungi</taxon>
        <taxon>Dikarya</taxon>
        <taxon>Ascomycota</taxon>
        <taxon>Pezizomycotina</taxon>
        <taxon>Orbiliomycetes</taxon>
        <taxon>Orbiliales</taxon>
        <taxon>Orbiliaceae</taxon>
        <taxon>Orbilia</taxon>
    </lineage>
</organism>
<gene>
    <name evidence="2" type="primary">orf101</name>
</gene>
<name>A0A481ZN21_9PEZI</name>
<keyword evidence="1" id="KW-0472">Membrane</keyword>
<reference evidence="2" key="2">
    <citation type="submission" date="2019-02" db="EMBL/GenBank/DDBJ databases">
        <authorList>
            <person name="Fang M.L."/>
            <person name="Zhang Y."/>
        </authorList>
    </citation>
    <scope>NUCLEOTIDE SEQUENCE</scope>
    <source>
        <strain evidence="2">YMF1.03216</strain>
    </source>
</reference>
<keyword evidence="2" id="KW-0496">Mitochondrion</keyword>
<sequence length="101" mass="12693">MELFYLYHFYINEFWLIFDKKQFNLFYYKFYSSIVLFLIISTKLLLINIILLFLLIFSLPRLSEILLLKLILYEFIKFLHFTYSYNKHIITFFKCFIRSWP</sequence>
<dbReference type="GeneID" id="39411755"/>
<accession>A0A481ZN21</accession>